<keyword evidence="3 5" id="KW-0063">Aspartyl esterase</keyword>
<dbReference type="PANTHER" id="PTHR31321:SF57">
    <property type="entry name" value="PECTINESTERASE 53-RELATED"/>
    <property type="match status" value="1"/>
</dbReference>
<comment type="similarity">
    <text evidence="1">Belongs to the pectinesterase family.</text>
</comment>
<keyword evidence="2 5" id="KW-0378">Hydrolase</keyword>
<evidence type="ECO:0000259" key="6">
    <source>
        <dbReference type="Pfam" id="PF01095"/>
    </source>
</evidence>
<dbReference type="PROSITE" id="PS00503">
    <property type="entry name" value="PECTINESTERASE_2"/>
    <property type="match status" value="1"/>
</dbReference>
<feature type="active site" evidence="4">
    <location>
        <position position="183"/>
    </location>
</feature>
<evidence type="ECO:0000256" key="5">
    <source>
        <dbReference type="RuleBase" id="RU000589"/>
    </source>
</evidence>
<protein>
    <recommendedName>
        <fullName evidence="5">Pectinesterase</fullName>
        <ecNumber evidence="5">3.1.1.11</ecNumber>
    </recommendedName>
</protein>
<evidence type="ECO:0000313" key="7">
    <source>
        <dbReference type="EMBL" id="GAA3981118.1"/>
    </source>
</evidence>
<evidence type="ECO:0000256" key="2">
    <source>
        <dbReference type="ARBA" id="ARBA00022801"/>
    </source>
</evidence>
<dbReference type="InterPro" id="IPR033131">
    <property type="entry name" value="Pectinesterase_Asp_AS"/>
</dbReference>
<accession>A0ABP7QF98</accession>
<name>A0ABP7QF98_9SPHI</name>
<comment type="pathway">
    <text evidence="5">Glycan metabolism; pectin degradation; 2-dehydro-3-deoxy-D-gluconate from pectin: step 1/5.</text>
</comment>
<dbReference type="InterPro" id="IPR000070">
    <property type="entry name" value="Pectinesterase_cat"/>
</dbReference>
<dbReference type="PANTHER" id="PTHR31321">
    <property type="entry name" value="ACYL-COA THIOESTER HYDROLASE YBHC-RELATED"/>
    <property type="match status" value="1"/>
</dbReference>
<dbReference type="SUPFAM" id="SSF51126">
    <property type="entry name" value="Pectin lyase-like"/>
    <property type="match status" value="1"/>
</dbReference>
<proteinExistence type="inferred from homology"/>
<dbReference type="Pfam" id="PF01095">
    <property type="entry name" value="Pectinesterase"/>
    <property type="match status" value="1"/>
</dbReference>
<sequence>MKPIKFIILFLLIAFQTKAQVKQITVAQDGSGDFKTIQEAVISVRDHSQLKVTILVKEGIYNEKLVIPAWKKNISIIGENKDRTIISHNDYSGKEFPTKDFTGNNKYNTYTSYTVLIQGNDCSLENLTIENTAGRIGQAVALSIEADRFKAKNCVIKGNQDTLYTSKDGRNYFESCYIEGTTDFIFGEATVVFQSCTIKSLSNSFITAASTTSAQKYGYVFFDCNLIAAEHVDKVYLGRPWRPYAKTVFIRTVLGKHIIPSGWDAWAGDPMFANKDKTAYYAEYQNTGPGADVSKRVKWSKLLKNSEFRQYTLKNIFSGWNPLI</sequence>
<comment type="catalytic activity">
    <reaction evidence="5">
        <text>[(1-&gt;4)-alpha-D-galacturonosyl methyl ester](n) + n H2O = [(1-&gt;4)-alpha-D-galacturonosyl](n) + n methanol + n H(+)</text>
        <dbReference type="Rhea" id="RHEA:22380"/>
        <dbReference type="Rhea" id="RHEA-COMP:14570"/>
        <dbReference type="Rhea" id="RHEA-COMP:14573"/>
        <dbReference type="ChEBI" id="CHEBI:15377"/>
        <dbReference type="ChEBI" id="CHEBI:15378"/>
        <dbReference type="ChEBI" id="CHEBI:17790"/>
        <dbReference type="ChEBI" id="CHEBI:140522"/>
        <dbReference type="ChEBI" id="CHEBI:140523"/>
        <dbReference type="EC" id="3.1.1.11"/>
    </reaction>
</comment>
<dbReference type="Gene3D" id="2.160.20.10">
    <property type="entry name" value="Single-stranded right-handed beta-helix, Pectin lyase-like"/>
    <property type="match status" value="1"/>
</dbReference>
<feature type="signal peptide" evidence="5">
    <location>
        <begin position="1"/>
        <end position="19"/>
    </location>
</feature>
<evidence type="ECO:0000256" key="4">
    <source>
        <dbReference type="PROSITE-ProRule" id="PRU10040"/>
    </source>
</evidence>
<evidence type="ECO:0000313" key="8">
    <source>
        <dbReference type="Proteomes" id="UP001501081"/>
    </source>
</evidence>
<dbReference type="Proteomes" id="UP001501081">
    <property type="component" value="Unassembled WGS sequence"/>
</dbReference>
<dbReference type="RefSeq" id="WP_344769385.1">
    <property type="nucleotide sequence ID" value="NZ_BAABAK010000019.1"/>
</dbReference>
<organism evidence="7 8">
    <name type="scientific">Pedobacter ginsengiterrae</name>
    <dbReference type="NCBI Taxonomy" id="871696"/>
    <lineage>
        <taxon>Bacteria</taxon>
        <taxon>Pseudomonadati</taxon>
        <taxon>Bacteroidota</taxon>
        <taxon>Sphingobacteriia</taxon>
        <taxon>Sphingobacteriales</taxon>
        <taxon>Sphingobacteriaceae</taxon>
        <taxon>Pedobacter</taxon>
    </lineage>
</organism>
<feature type="domain" description="Pectinesterase catalytic" evidence="6">
    <location>
        <begin position="24"/>
        <end position="316"/>
    </location>
</feature>
<dbReference type="InterPro" id="IPR011050">
    <property type="entry name" value="Pectin_lyase_fold/virulence"/>
</dbReference>
<keyword evidence="8" id="KW-1185">Reference proteome</keyword>
<dbReference type="InterPro" id="IPR012334">
    <property type="entry name" value="Pectin_lyas_fold"/>
</dbReference>
<comment type="caution">
    <text evidence="7">The sequence shown here is derived from an EMBL/GenBank/DDBJ whole genome shotgun (WGS) entry which is preliminary data.</text>
</comment>
<dbReference type="EC" id="3.1.1.11" evidence="5"/>
<keyword evidence="5" id="KW-0732">Signal</keyword>
<evidence type="ECO:0000256" key="1">
    <source>
        <dbReference type="ARBA" id="ARBA00008891"/>
    </source>
</evidence>
<feature type="chain" id="PRO_5045002999" description="Pectinesterase" evidence="5">
    <location>
        <begin position="20"/>
        <end position="324"/>
    </location>
</feature>
<gene>
    <name evidence="7" type="ORF">GCM10022246_36590</name>
</gene>
<dbReference type="EMBL" id="BAABAK010000019">
    <property type="protein sequence ID" value="GAA3981118.1"/>
    <property type="molecule type" value="Genomic_DNA"/>
</dbReference>
<evidence type="ECO:0000256" key="3">
    <source>
        <dbReference type="ARBA" id="ARBA00023085"/>
    </source>
</evidence>
<reference evidence="8" key="1">
    <citation type="journal article" date="2019" name="Int. J. Syst. Evol. Microbiol.">
        <title>The Global Catalogue of Microorganisms (GCM) 10K type strain sequencing project: providing services to taxonomists for standard genome sequencing and annotation.</title>
        <authorList>
            <consortium name="The Broad Institute Genomics Platform"/>
            <consortium name="The Broad Institute Genome Sequencing Center for Infectious Disease"/>
            <person name="Wu L."/>
            <person name="Ma J."/>
        </authorList>
    </citation>
    <scope>NUCLEOTIDE SEQUENCE [LARGE SCALE GENOMIC DNA]</scope>
    <source>
        <strain evidence="8">JCM 17338</strain>
    </source>
</reference>